<evidence type="ECO:0000256" key="1">
    <source>
        <dbReference type="SAM" id="Coils"/>
    </source>
</evidence>
<keyword evidence="6" id="KW-1185">Reference proteome</keyword>
<reference evidence="4 6" key="1">
    <citation type="submission" date="2015-01" db="EMBL/GenBank/DDBJ databases">
        <authorList>
            <person name="Guo J."/>
        </authorList>
    </citation>
    <scope>NUCLEOTIDE SEQUENCE [LARGE SCALE GENOMIC DNA]</scope>
    <source>
        <strain evidence="4 6">DSM 22147</strain>
    </source>
</reference>
<dbReference type="AlphaFoldDB" id="A0A0D6XRI6"/>
<dbReference type="Proteomes" id="UP000032366">
    <property type="component" value="Unassembled WGS sequence"/>
</dbReference>
<dbReference type="PANTHER" id="PTHR41259">
    <property type="entry name" value="DOUBLE-STRAND BREAK REPAIR RAD50 ATPASE, PUTATIVE-RELATED"/>
    <property type="match status" value="1"/>
</dbReference>
<feature type="coiled-coil region" evidence="1">
    <location>
        <begin position="754"/>
        <end position="825"/>
    </location>
</feature>
<keyword evidence="2" id="KW-0472">Membrane</keyword>
<name>A0A0D6XRI6_9STAP</name>
<keyword evidence="1" id="KW-0175">Coiled coil</keyword>
<proteinExistence type="predicted"/>
<dbReference type="OrthoDB" id="9764467at2"/>
<dbReference type="InterPro" id="IPR038734">
    <property type="entry name" value="YhaN_AAA"/>
</dbReference>
<accession>A0A0D6XRI6</accession>
<evidence type="ECO:0000313" key="6">
    <source>
        <dbReference type="Proteomes" id="UP000032366"/>
    </source>
</evidence>
<organism evidence="5 7">
    <name type="scientific">Staphylococcus microti</name>
    <dbReference type="NCBI Taxonomy" id="569857"/>
    <lineage>
        <taxon>Bacteria</taxon>
        <taxon>Bacillati</taxon>
        <taxon>Bacillota</taxon>
        <taxon>Bacilli</taxon>
        <taxon>Bacillales</taxon>
        <taxon>Staphylococcaceae</taxon>
        <taxon>Staphylococcus</taxon>
    </lineage>
</organism>
<keyword evidence="2" id="KW-1133">Transmembrane helix</keyword>
<dbReference type="RefSeq" id="WP_044359093.1">
    <property type="nucleotide sequence ID" value="NZ_JXWY01000014.1"/>
</dbReference>
<dbReference type="SUPFAM" id="SSF52540">
    <property type="entry name" value="P-loop containing nucleoside triphosphate hydrolases"/>
    <property type="match status" value="1"/>
</dbReference>
<dbReference type="InterPro" id="IPR027417">
    <property type="entry name" value="P-loop_NTPase"/>
</dbReference>
<evidence type="ECO:0000313" key="7">
    <source>
        <dbReference type="Proteomes" id="UP000254100"/>
    </source>
</evidence>
<feature type="coiled-coil region" evidence="1">
    <location>
        <begin position="387"/>
        <end position="414"/>
    </location>
</feature>
<keyword evidence="2" id="KW-0812">Transmembrane</keyword>
<evidence type="ECO:0000313" key="5">
    <source>
        <dbReference type="EMBL" id="SUM57845.1"/>
    </source>
</evidence>
<feature type="coiled-coil region" evidence="1">
    <location>
        <begin position="558"/>
        <end position="641"/>
    </location>
</feature>
<feature type="transmembrane region" description="Helical" evidence="2">
    <location>
        <begin position="487"/>
        <end position="506"/>
    </location>
</feature>
<dbReference type="Proteomes" id="UP000254100">
    <property type="component" value="Unassembled WGS sequence"/>
</dbReference>
<reference evidence="5 7" key="2">
    <citation type="submission" date="2018-06" db="EMBL/GenBank/DDBJ databases">
        <authorList>
            <consortium name="Pathogen Informatics"/>
            <person name="Doyle S."/>
        </authorList>
    </citation>
    <scope>NUCLEOTIDE SEQUENCE [LARGE SCALE GENOMIC DNA]</scope>
    <source>
        <strain evidence="5 7">NCTC13832</strain>
    </source>
</reference>
<evidence type="ECO:0000259" key="3">
    <source>
        <dbReference type="Pfam" id="PF13514"/>
    </source>
</evidence>
<protein>
    <submittedName>
        <fullName evidence="5">DNA double-strand break repair rad50 ATPase</fullName>
    </submittedName>
    <submittedName>
        <fullName evidence="4">DNA repair protein Rad50</fullName>
    </submittedName>
</protein>
<feature type="domain" description="YhaN AAA" evidence="3">
    <location>
        <begin position="1"/>
        <end position="207"/>
    </location>
</feature>
<dbReference type="EMBL" id="UHDT01000001">
    <property type="protein sequence ID" value="SUM57845.1"/>
    <property type="molecule type" value="Genomic_DNA"/>
</dbReference>
<feature type="transmembrane region" description="Helical" evidence="2">
    <location>
        <begin position="462"/>
        <end position="481"/>
    </location>
</feature>
<feature type="coiled-coil region" evidence="1">
    <location>
        <begin position="319"/>
        <end position="353"/>
    </location>
</feature>
<dbReference type="Pfam" id="PF13514">
    <property type="entry name" value="AAA_27"/>
    <property type="match status" value="1"/>
</dbReference>
<dbReference type="STRING" id="569857.TP70_02485"/>
<dbReference type="PANTHER" id="PTHR41259:SF1">
    <property type="entry name" value="DOUBLE-STRAND BREAK REPAIR RAD50 ATPASE, PUTATIVE-RELATED"/>
    <property type="match status" value="1"/>
</dbReference>
<dbReference type="EMBL" id="JXWY01000014">
    <property type="protein sequence ID" value="KIX91409.1"/>
    <property type="molecule type" value="Genomic_DNA"/>
</dbReference>
<sequence length="974" mass="113446">MKIKSVEIYGYGQFVQRKVEFNQHITQIFGENEAGKSTLQAFIHSILFGFPTKKENEPRLEPRMGNQYGGRVTLILDDHTEVDVERVKGSAQGDVKVYLPNGAIKDENWLKEHLNFINKRTYQDIFSFNVLGLQDIHKHMSETQLQNFLMQAGALGSTEFIGMRDLINKKKQNLYKKSGQQPEINRKVAELKDLELQIREASTQVESYQRLVETRDKSAGRLEAVKENLDHLTTFFEEKQKEMALHEQVQEWKALESDLNVEPITFPEQGIDRYEAAKLQTQQLARDIGLREEKYKQLQAENEKLTVPSAEVIDKVEAIAKQEDDVKQQARELHQVERDIEHVSREIEGLKSNIGWETVYEDVDASEVQKSYVSDVLKSKRENAHGLQQYRNMLDEHVIEHQAHETELEQLNARLVSDETFEQKKVYEKRSLELNEKRNLFVKMKEAFEIEQQQKQKRQNMLRILFVVMALISAGVAAYAFVSSAVLYGSIFAVLACLFIIAVFVVKTKEVGHNERFAEEITQLESEVKALEDAYDLNFELSDQYQLRDQIEQRQQNLAISAKKQQRLQQQLEAAEAQHEEDNNKVNAIRQDLHLSAKMSDELLVDAVQTIQSIKEQHARLSQLEANRSALNDKLTAFYDEAIQQLASQISNVDCVSLFHDVREWLKQTQSDAMRYQHNDEQLQLLDNEVKHLNTRLSDNRNVIQQLFDFIGALDEESYYKHHDRYQTYEQSLARFNDLTHFLKNQDYGYEKSSKLSEKTTAQLEAEHQKLEAQIDDYNERYLTLQSEVSDLTAQINHMETDNTLRHLKHQYQIVRSQLNELAEDWAALSYLEALVDAHIKQIKDKRLPQVVQEATTIYETLTNGEYVQVTYENEQVMVRHKDGQMYHPVELSQSTKELLYFALRISLIKVLKPYYSLPIIIDDAFVHFDALRKKRMMAFLKSMPDNYQILYFTCNQDSTLPAKQSVTLQKLEK</sequence>
<evidence type="ECO:0000313" key="4">
    <source>
        <dbReference type="EMBL" id="KIX91409.1"/>
    </source>
</evidence>
<dbReference type="Gene3D" id="3.40.50.300">
    <property type="entry name" value="P-loop containing nucleotide triphosphate hydrolases"/>
    <property type="match status" value="2"/>
</dbReference>
<gene>
    <name evidence="5" type="ORF">NCTC13832_01546</name>
    <name evidence="4" type="ORF">TP70_02485</name>
</gene>
<feature type="coiled-coil region" evidence="1">
    <location>
        <begin position="184"/>
        <end position="211"/>
    </location>
</feature>
<evidence type="ECO:0000256" key="2">
    <source>
        <dbReference type="SAM" id="Phobius"/>
    </source>
</evidence>